<organism evidence="1 2">
    <name type="scientific">Diploptera punctata</name>
    <name type="common">Pacific beetle cockroach</name>
    <dbReference type="NCBI Taxonomy" id="6984"/>
    <lineage>
        <taxon>Eukaryota</taxon>
        <taxon>Metazoa</taxon>
        <taxon>Ecdysozoa</taxon>
        <taxon>Arthropoda</taxon>
        <taxon>Hexapoda</taxon>
        <taxon>Insecta</taxon>
        <taxon>Pterygota</taxon>
        <taxon>Neoptera</taxon>
        <taxon>Polyneoptera</taxon>
        <taxon>Dictyoptera</taxon>
        <taxon>Blattodea</taxon>
        <taxon>Blaberoidea</taxon>
        <taxon>Blaberidae</taxon>
        <taxon>Diplopterinae</taxon>
        <taxon>Diploptera</taxon>
    </lineage>
</organism>
<name>A0AAD7ZE75_DIPPU</name>
<sequence>GLRHSEGFCTKLGLSGRNVTPSADLFSIKMKAGWKCCKSSDYGSCRIAVCFLNNASLMYKAGTTV</sequence>
<dbReference type="AlphaFoldDB" id="A0AAD7ZE75"/>
<dbReference type="EMBL" id="JASPKZ010008864">
    <property type="protein sequence ID" value="KAJ9578731.1"/>
    <property type="molecule type" value="Genomic_DNA"/>
</dbReference>
<keyword evidence="2" id="KW-1185">Reference proteome</keyword>
<evidence type="ECO:0000313" key="2">
    <source>
        <dbReference type="Proteomes" id="UP001233999"/>
    </source>
</evidence>
<proteinExistence type="predicted"/>
<dbReference type="Proteomes" id="UP001233999">
    <property type="component" value="Unassembled WGS sequence"/>
</dbReference>
<comment type="caution">
    <text evidence="1">The sequence shown here is derived from an EMBL/GenBank/DDBJ whole genome shotgun (WGS) entry which is preliminary data.</text>
</comment>
<reference evidence="1" key="1">
    <citation type="journal article" date="2023" name="IScience">
        <title>Live-bearing cockroach genome reveals convergent evolutionary mechanisms linked to viviparity in insects and beyond.</title>
        <authorList>
            <person name="Fouks B."/>
            <person name="Harrison M.C."/>
            <person name="Mikhailova A.A."/>
            <person name="Marchal E."/>
            <person name="English S."/>
            <person name="Carruthers M."/>
            <person name="Jennings E.C."/>
            <person name="Chiamaka E.L."/>
            <person name="Frigard R.A."/>
            <person name="Pippel M."/>
            <person name="Attardo G.M."/>
            <person name="Benoit J.B."/>
            <person name="Bornberg-Bauer E."/>
            <person name="Tobe S.S."/>
        </authorList>
    </citation>
    <scope>NUCLEOTIDE SEQUENCE</scope>
    <source>
        <strain evidence="1">Stay&amp;Tobe</strain>
    </source>
</reference>
<reference evidence="1" key="2">
    <citation type="submission" date="2023-05" db="EMBL/GenBank/DDBJ databases">
        <authorList>
            <person name="Fouks B."/>
        </authorList>
    </citation>
    <scope>NUCLEOTIDE SEQUENCE</scope>
    <source>
        <strain evidence="1">Stay&amp;Tobe</strain>
        <tissue evidence="1">Testes</tissue>
    </source>
</reference>
<gene>
    <name evidence="1" type="ORF">L9F63_005093</name>
</gene>
<feature type="non-terminal residue" evidence="1">
    <location>
        <position position="65"/>
    </location>
</feature>
<protein>
    <submittedName>
        <fullName evidence="1">Uncharacterized protein</fullName>
    </submittedName>
</protein>
<evidence type="ECO:0000313" key="1">
    <source>
        <dbReference type="EMBL" id="KAJ9578731.1"/>
    </source>
</evidence>
<feature type="non-terminal residue" evidence="1">
    <location>
        <position position="1"/>
    </location>
</feature>
<accession>A0AAD7ZE75</accession>